<dbReference type="InterPro" id="IPR039249">
    <property type="entry name" value="GPATCH11"/>
</dbReference>
<dbReference type="EMBL" id="SUNJ01001469">
    <property type="protein sequence ID" value="TPP66719.1"/>
    <property type="molecule type" value="Genomic_DNA"/>
</dbReference>
<dbReference type="OrthoDB" id="786951at2759"/>
<keyword evidence="4" id="KW-1185">Reference proteome</keyword>
<dbReference type="AlphaFoldDB" id="A0A504Z1K6"/>
<organism evidence="3 4">
    <name type="scientific">Fasciola gigantica</name>
    <name type="common">Giant liver fluke</name>
    <dbReference type="NCBI Taxonomy" id="46835"/>
    <lineage>
        <taxon>Eukaryota</taxon>
        <taxon>Metazoa</taxon>
        <taxon>Spiralia</taxon>
        <taxon>Lophotrochozoa</taxon>
        <taxon>Platyhelminthes</taxon>
        <taxon>Trematoda</taxon>
        <taxon>Digenea</taxon>
        <taxon>Plagiorchiida</taxon>
        <taxon>Echinostomata</taxon>
        <taxon>Echinostomatoidea</taxon>
        <taxon>Fasciolidae</taxon>
        <taxon>Fasciola</taxon>
    </lineage>
</organism>
<evidence type="ECO:0000259" key="2">
    <source>
        <dbReference type="PROSITE" id="PS50174"/>
    </source>
</evidence>
<feature type="compositionally biased region" description="Basic and acidic residues" evidence="1">
    <location>
        <begin position="39"/>
        <end position="51"/>
    </location>
</feature>
<feature type="compositionally biased region" description="Polar residues" evidence="1">
    <location>
        <begin position="18"/>
        <end position="30"/>
    </location>
</feature>
<feature type="domain" description="G-patch" evidence="2">
    <location>
        <begin position="58"/>
        <end position="91"/>
    </location>
</feature>
<evidence type="ECO:0000313" key="3">
    <source>
        <dbReference type="EMBL" id="TPP66719.1"/>
    </source>
</evidence>
<dbReference type="InterPro" id="IPR000467">
    <property type="entry name" value="G_patch_dom"/>
</dbReference>
<dbReference type="GO" id="GO:0003676">
    <property type="term" value="F:nucleic acid binding"/>
    <property type="evidence" value="ECO:0007669"/>
    <property type="project" value="InterPro"/>
</dbReference>
<accession>A0A504Z1K6</accession>
<evidence type="ECO:0000313" key="4">
    <source>
        <dbReference type="Proteomes" id="UP000316759"/>
    </source>
</evidence>
<gene>
    <name evidence="3" type="ORF">FGIG_01532</name>
</gene>
<dbReference type="GO" id="GO:0000776">
    <property type="term" value="C:kinetochore"/>
    <property type="evidence" value="ECO:0007669"/>
    <property type="project" value="TreeGrafter"/>
</dbReference>
<dbReference type="Pfam" id="PF01585">
    <property type="entry name" value="G-patch"/>
    <property type="match status" value="1"/>
</dbReference>
<sequence>MSDKFITSLCDQPPGLSTARSVQRQRVTEVNSKKGRTLSRAEEEAKRRTEGLQKQVDPTNKGFNMLVKMGYAPGQGLGKNGEYTVIGNVSR</sequence>
<feature type="region of interest" description="Disordered" evidence="1">
    <location>
        <begin position="1"/>
        <end position="58"/>
    </location>
</feature>
<evidence type="ECO:0000256" key="1">
    <source>
        <dbReference type="SAM" id="MobiDB-lite"/>
    </source>
</evidence>
<name>A0A504Z1K6_FASGI</name>
<dbReference type="STRING" id="46835.A0A504Z1K6"/>
<proteinExistence type="predicted"/>
<protein>
    <submittedName>
        <fullName evidence="3">Coiled-coil domain-containing protein 75</fullName>
    </submittedName>
</protein>
<dbReference type="PANTHER" id="PTHR21032:SF0">
    <property type="entry name" value="G PATCH DOMAIN-CONTAINING PROTEIN 11"/>
    <property type="match status" value="1"/>
</dbReference>
<dbReference type="Proteomes" id="UP000316759">
    <property type="component" value="Unassembled WGS sequence"/>
</dbReference>
<dbReference type="PANTHER" id="PTHR21032">
    <property type="entry name" value="G PATCH DOMAIN-CONTAINING PROTEIN 11"/>
    <property type="match status" value="1"/>
</dbReference>
<dbReference type="PROSITE" id="PS50174">
    <property type="entry name" value="G_PATCH"/>
    <property type="match status" value="1"/>
</dbReference>
<comment type="caution">
    <text evidence="3">The sequence shown here is derived from an EMBL/GenBank/DDBJ whole genome shotgun (WGS) entry which is preliminary data.</text>
</comment>
<reference evidence="3 4" key="1">
    <citation type="submission" date="2019-04" db="EMBL/GenBank/DDBJ databases">
        <title>Annotation for the trematode Fasciola gigantica.</title>
        <authorList>
            <person name="Choi Y.-J."/>
        </authorList>
    </citation>
    <scope>NUCLEOTIDE SEQUENCE [LARGE SCALE GENOMIC DNA]</scope>
    <source>
        <strain evidence="3">Uganda_cow_1</strain>
    </source>
</reference>